<dbReference type="EMBL" id="BMHE01000009">
    <property type="protein sequence ID" value="GFZ76837.1"/>
    <property type="molecule type" value="Genomic_DNA"/>
</dbReference>
<gene>
    <name evidence="1" type="ORF">GCM10008018_22870</name>
</gene>
<proteinExistence type="predicted"/>
<comment type="caution">
    <text evidence="1">The sequence shown here is derived from an EMBL/GenBank/DDBJ whole genome shotgun (WGS) entry which is preliminary data.</text>
</comment>
<dbReference type="RefSeq" id="WP_189011487.1">
    <property type="nucleotide sequence ID" value="NZ_BMHE01000009.1"/>
</dbReference>
<sequence>MSTSLVQVQKRMLISLAKVIKEAELEIKEGDFLQVEVLELFTPVDIIKRTAE</sequence>
<name>A0ABQ1ELK5_9BACL</name>
<organism evidence="1 2">
    <name type="scientific">Paenibacillus marchantiophytorum</name>
    <dbReference type="NCBI Taxonomy" id="1619310"/>
    <lineage>
        <taxon>Bacteria</taxon>
        <taxon>Bacillati</taxon>
        <taxon>Bacillota</taxon>
        <taxon>Bacilli</taxon>
        <taxon>Bacillales</taxon>
        <taxon>Paenibacillaceae</taxon>
        <taxon>Paenibacillus</taxon>
    </lineage>
</organism>
<dbReference type="Proteomes" id="UP000615455">
    <property type="component" value="Unassembled WGS sequence"/>
</dbReference>
<protein>
    <submittedName>
        <fullName evidence="1">Uncharacterized protein</fullName>
    </submittedName>
</protein>
<accession>A0ABQ1ELK5</accession>
<evidence type="ECO:0000313" key="2">
    <source>
        <dbReference type="Proteomes" id="UP000615455"/>
    </source>
</evidence>
<evidence type="ECO:0000313" key="1">
    <source>
        <dbReference type="EMBL" id="GFZ76837.1"/>
    </source>
</evidence>
<reference evidence="2" key="1">
    <citation type="journal article" date="2019" name="Int. J. Syst. Evol. Microbiol.">
        <title>The Global Catalogue of Microorganisms (GCM) 10K type strain sequencing project: providing services to taxonomists for standard genome sequencing and annotation.</title>
        <authorList>
            <consortium name="The Broad Institute Genomics Platform"/>
            <consortium name="The Broad Institute Genome Sequencing Center for Infectious Disease"/>
            <person name="Wu L."/>
            <person name="Ma J."/>
        </authorList>
    </citation>
    <scope>NUCLEOTIDE SEQUENCE [LARGE SCALE GENOMIC DNA]</scope>
    <source>
        <strain evidence="2">CGMCC 1.15043</strain>
    </source>
</reference>
<keyword evidence="2" id="KW-1185">Reference proteome</keyword>